<dbReference type="Proteomes" id="UP000243797">
    <property type="component" value="Unassembled WGS sequence"/>
</dbReference>
<dbReference type="InterPro" id="IPR053025">
    <property type="entry name" value="Mito_ATP_Synthase-Asso"/>
</dbReference>
<dbReference type="PANTHER" id="PTHR44873:SF1">
    <property type="entry name" value="DNAJ HOMOLOG SUBFAMILY C MEMBER 30, MITOCHONDRIAL"/>
    <property type="match status" value="1"/>
</dbReference>
<accession>A0A2K1QG02</accession>
<proteinExistence type="predicted"/>
<evidence type="ECO:0000313" key="5">
    <source>
        <dbReference type="Proteomes" id="UP000243797"/>
    </source>
</evidence>
<dbReference type="PROSITE" id="PS50076">
    <property type="entry name" value="DNAJ_2"/>
    <property type="match status" value="1"/>
</dbReference>
<dbReference type="STRING" id="2082308.A0A2K1QG02"/>
<dbReference type="CDD" id="cd06257">
    <property type="entry name" value="DnaJ"/>
    <property type="match status" value="1"/>
</dbReference>
<comment type="caution">
    <text evidence="4">The sequence shown here is derived from an EMBL/GenBank/DDBJ whole genome shotgun (WGS) entry which is preliminary data.</text>
</comment>
<feature type="domain" description="J" evidence="3">
    <location>
        <begin position="32"/>
        <end position="97"/>
    </location>
</feature>
<dbReference type="InParanoid" id="A0A2K1QG02"/>
<dbReference type="AlphaFoldDB" id="A0A2K1QG02"/>
<evidence type="ECO:0000256" key="1">
    <source>
        <dbReference type="SAM" id="MobiDB-lite"/>
    </source>
</evidence>
<reference evidence="4 5" key="1">
    <citation type="submission" date="2017-06" db="EMBL/GenBank/DDBJ databases">
        <title>Draft genome sequence of a variant of Elsinoe murrayae.</title>
        <authorList>
            <person name="Cheng Q."/>
        </authorList>
    </citation>
    <scope>NUCLEOTIDE SEQUENCE [LARGE SCALE GENOMIC DNA]</scope>
    <source>
        <strain evidence="4 5">CQ-2017a</strain>
    </source>
</reference>
<organism evidence="4 5">
    <name type="scientific">Sphaceloma murrayae</name>
    <dbReference type="NCBI Taxonomy" id="2082308"/>
    <lineage>
        <taxon>Eukaryota</taxon>
        <taxon>Fungi</taxon>
        <taxon>Dikarya</taxon>
        <taxon>Ascomycota</taxon>
        <taxon>Pezizomycotina</taxon>
        <taxon>Dothideomycetes</taxon>
        <taxon>Dothideomycetidae</taxon>
        <taxon>Myriangiales</taxon>
        <taxon>Elsinoaceae</taxon>
        <taxon>Sphaceloma</taxon>
    </lineage>
</organism>
<dbReference type="InterPro" id="IPR001623">
    <property type="entry name" value="DnaJ_domain"/>
</dbReference>
<evidence type="ECO:0000313" key="4">
    <source>
        <dbReference type="EMBL" id="PNS14116.1"/>
    </source>
</evidence>
<dbReference type="OrthoDB" id="10250354at2759"/>
<dbReference type="Pfam" id="PF00226">
    <property type="entry name" value="DnaJ"/>
    <property type="match status" value="1"/>
</dbReference>
<dbReference type="EMBL" id="NKHZ01000088">
    <property type="protein sequence ID" value="PNS14116.1"/>
    <property type="molecule type" value="Genomic_DNA"/>
</dbReference>
<feature type="compositionally biased region" description="Polar residues" evidence="1">
    <location>
        <begin position="102"/>
        <end position="118"/>
    </location>
</feature>
<feature type="compositionally biased region" description="Basic and acidic residues" evidence="1">
    <location>
        <begin position="174"/>
        <end position="183"/>
    </location>
</feature>
<evidence type="ECO:0000256" key="2">
    <source>
        <dbReference type="SAM" id="Phobius"/>
    </source>
</evidence>
<dbReference type="SMART" id="SM00271">
    <property type="entry name" value="DnaJ"/>
    <property type="match status" value="1"/>
</dbReference>
<dbReference type="PRINTS" id="PR00625">
    <property type="entry name" value="JDOMAIN"/>
</dbReference>
<name>A0A2K1QG02_9PEZI</name>
<feature type="region of interest" description="Disordered" evidence="1">
    <location>
        <begin position="99"/>
        <end position="227"/>
    </location>
</feature>
<protein>
    <submittedName>
        <fullName evidence="4">DnaJ subfamily B member 9</fullName>
    </submittedName>
</protein>
<sequence>MIRTSCRAPRQAHFLPSHRLFSTSSPFHNDPTHYETLGLATTATAKDIKKQFYTLSKSHHPDLHPNDPTASSRFVKISEAYTVLGSPEKRAAYDRTVLPASASPTSPQPRGSYSSHTANPAGGRSPSGLSRRRTQFRGPPPSFYRSGGWGAHGAKRAENQAQGRNEGGAQAEGSRPEKGREGNGDGSFAYNEPGTGPGGFGSGFDNDVPHFDREGHYRTQEGVERMRRRARRGWMGREEAEVEPSGSAAGGFFAVTAVIGVVFAFSALFAPSTKRIDDRRRETGTSAAGS</sequence>
<gene>
    <name evidence="4" type="ORF">CAC42_6629</name>
</gene>
<evidence type="ECO:0000259" key="3">
    <source>
        <dbReference type="PROSITE" id="PS50076"/>
    </source>
</evidence>
<keyword evidence="2" id="KW-0472">Membrane</keyword>
<feature type="transmembrane region" description="Helical" evidence="2">
    <location>
        <begin position="248"/>
        <end position="270"/>
    </location>
</feature>
<dbReference type="InterPro" id="IPR036869">
    <property type="entry name" value="J_dom_sf"/>
</dbReference>
<dbReference type="Gene3D" id="1.10.287.110">
    <property type="entry name" value="DnaJ domain"/>
    <property type="match status" value="1"/>
</dbReference>
<feature type="compositionally biased region" description="Basic and acidic residues" evidence="1">
    <location>
        <begin position="207"/>
        <end position="225"/>
    </location>
</feature>
<keyword evidence="5" id="KW-1185">Reference proteome</keyword>
<dbReference type="PANTHER" id="PTHR44873">
    <property type="entry name" value="DNAJ HOMOLOG SUBFAMILY C MEMBER 30, MITOCHONDRIAL"/>
    <property type="match status" value="1"/>
</dbReference>
<keyword evidence="2" id="KW-0812">Transmembrane</keyword>
<keyword evidence="2" id="KW-1133">Transmembrane helix</keyword>
<dbReference type="SUPFAM" id="SSF46565">
    <property type="entry name" value="Chaperone J-domain"/>
    <property type="match status" value="1"/>
</dbReference>